<dbReference type="Proteomes" id="UP000015104">
    <property type="component" value="Unassembled WGS sequence"/>
</dbReference>
<organism evidence="1 2">
    <name type="scientific">Tetranychus urticae</name>
    <name type="common">Two-spotted spider mite</name>
    <dbReference type="NCBI Taxonomy" id="32264"/>
    <lineage>
        <taxon>Eukaryota</taxon>
        <taxon>Metazoa</taxon>
        <taxon>Ecdysozoa</taxon>
        <taxon>Arthropoda</taxon>
        <taxon>Chelicerata</taxon>
        <taxon>Arachnida</taxon>
        <taxon>Acari</taxon>
        <taxon>Acariformes</taxon>
        <taxon>Trombidiformes</taxon>
        <taxon>Prostigmata</taxon>
        <taxon>Eleutherengona</taxon>
        <taxon>Raphignathae</taxon>
        <taxon>Tetranychoidea</taxon>
        <taxon>Tetranychidae</taxon>
        <taxon>Tetranychus</taxon>
    </lineage>
</organism>
<protein>
    <submittedName>
        <fullName evidence="1">Uncharacterized protein</fullName>
    </submittedName>
</protein>
<dbReference type="HOGENOM" id="CLU_3242765_0_0_1"/>
<dbReference type="EMBL" id="CAEY01001874">
    <property type="status" value="NOT_ANNOTATED_CDS"/>
    <property type="molecule type" value="Genomic_DNA"/>
</dbReference>
<evidence type="ECO:0000313" key="2">
    <source>
        <dbReference type="Proteomes" id="UP000015104"/>
    </source>
</evidence>
<keyword evidence="2" id="KW-1185">Reference proteome</keyword>
<name>T1K8G3_TETUR</name>
<sequence>MCSSRVIIIKHFSTVDDNYHPFHNHHCLEMASTNPKMFEQFDR</sequence>
<reference evidence="2" key="1">
    <citation type="submission" date="2011-08" db="EMBL/GenBank/DDBJ databases">
        <authorList>
            <person name="Rombauts S."/>
        </authorList>
    </citation>
    <scope>NUCLEOTIDE SEQUENCE</scope>
    <source>
        <strain evidence="2">London</strain>
    </source>
</reference>
<dbReference type="EnsemblMetazoa" id="tetur07g01230.1">
    <property type="protein sequence ID" value="tetur07g01230.1"/>
    <property type="gene ID" value="tetur07g01230"/>
</dbReference>
<reference evidence="1" key="2">
    <citation type="submission" date="2015-06" db="UniProtKB">
        <authorList>
            <consortium name="EnsemblMetazoa"/>
        </authorList>
    </citation>
    <scope>IDENTIFICATION</scope>
</reference>
<accession>T1K8G3</accession>
<evidence type="ECO:0000313" key="1">
    <source>
        <dbReference type="EnsemblMetazoa" id="tetur07g01230.1"/>
    </source>
</evidence>
<dbReference type="AlphaFoldDB" id="T1K8G3"/>
<proteinExistence type="predicted"/>